<accession>A0A9P4NAY5</accession>
<dbReference type="AlphaFoldDB" id="A0A9P4NAY5"/>
<comment type="caution">
    <text evidence="2">The sequence shown here is derived from an EMBL/GenBank/DDBJ whole genome shotgun (WGS) entry which is preliminary data.</text>
</comment>
<dbReference type="SUPFAM" id="SSF81383">
    <property type="entry name" value="F-box domain"/>
    <property type="match status" value="1"/>
</dbReference>
<dbReference type="InterPro" id="IPR001810">
    <property type="entry name" value="F-box_dom"/>
</dbReference>
<dbReference type="EMBL" id="ML986581">
    <property type="protein sequence ID" value="KAF2269795.1"/>
    <property type="molecule type" value="Genomic_DNA"/>
</dbReference>
<protein>
    <recommendedName>
        <fullName evidence="1">F-box domain-containing protein</fullName>
    </recommendedName>
</protein>
<evidence type="ECO:0000259" key="1">
    <source>
        <dbReference type="PROSITE" id="PS50181"/>
    </source>
</evidence>
<dbReference type="OrthoDB" id="3799253at2759"/>
<dbReference type="Proteomes" id="UP000800093">
    <property type="component" value="Unassembled WGS sequence"/>
</dbReference>
<organism evidence="2 3">
    <name type="scientific">Lojkania enalia</name>
    <dbReference type="NCBI Taxonomy" id="147567"/>
    <lineage>
        <taxon>Eukaryota</taxon>
        <taxon>Fungi</taxon>
        <taxon>Dikarya</taxon>
        <taxon>Ascomycota</taxon>
        <taxon>Pezizomycotina</taxon>
        <taxon>Dothideomycetes</taxon>
        <taxon>Pleosporomycetidae</taxon>
        <taxon>Pleosporales</taxon>
        <taxon>Pleosporales incertae sedis</taxon>
        <taxon>Lojkania</taxon>
    </lineage>
</organism>
<sequence length="375" mass="43814">MCLPVPKLVSTLRLSSCRLHDKLSEPEPESKSSFLLSLPAELILQICRHLPLECKASLALANRRLYHTIGSSVWKELSCPYPPNFWIRSSRSFFLRRLQRDKPDEQLYICYRCLCFHSRMDPTPRIVKRSWTQNCQVGFPWCYSEYSTGIREIYSQLNNHRDQVATPRVYEDEISSPVRGEYALTYGYNSKDLFMLRKYILRAKRIRYEKYFMVPSSFLRTSNLEICPHIAFGYDYVKGDGSINDALHEYYLKQAKSFKEVDPDQKKRGEWCPEPFTGFVCESCWLDIEIHFVGLGNMDVRISVWQHLGEFKVKPSPSRSIVCMGHLRVLVNVQRKQRVESFRTKSLRAGSLQPGTVKRAWEDLPVEEKGHDALF</sequence>
<keyword evidence="3" id="KW-1185">Reference proteome</keyword>
<proteinExistence type="predicted"/>
<feature type="domain" description="F-box" evidence="1">
    <location>
        <begin position="32"/>
        <end position="77"/>
    </location>
</feature>
<evidence type="ECO:0000313" key="3">
    <source>
        <dbReference type="Proteomes" id="UP000800093"/>
    </source>
</evidence>
<dbReference type="PROSITE" id="PS50181">
    <property type="entry name" value="FBOX"/>
    <property type="match status" value="1"/>
</dbReference>
<reference evidence="3" key="1">
    <citation type="journal article" date="2020" name="Stud. Mycol.">
        <title>101 Dothideomycetes genomes: A test case for predicting lifestyles and emergence of pathogens.</title>
        <authorList>
            <person name="Haridas S."/>
            <person name="Albert R."/>
            <person name="Binder M."/>
            <person name="Bloem J."/>
            <person name="LaButti K."/>
            <person name="Salamov A."/>
            <person name="Andreopoulos B."/>
            <person name="Baker S."/>
            <person name="Barry K."/>
            <person name="Bills G."/>
            <person name="Bluhm B."/>
            <person name="Cannon C."/>
            <person name="Castanera R."/>
            <person name="Culley D."/>
            <person name="Daum C."/>
            <person name="Ezra D."/>
            <person name="Gonzalez J."/>
            <person name="Henrissat B."/>
            <person name="Kuo A."/>
            <person name="Liang C."/>
            <person name="Lipzen A."/>
            <person name="Lutzoni F."/>
            <person name="Magnuson J."/>
            <person name="Mondo S."/>
            <person name="Nolan M."/>
            <person name="Ohm R."/>
            <person name="Pangilinan J."/>
            <person name="Park H.-J."/>
            <person name="Ramirez L."/>
            <person name="Alfaro M."/>
            <person name="Sun H."/>
            <person name="Tritt A."/>
            <person name="Yoshinaga Y."/>
            <person name="Zwiers L.-H."/>
            <person name="Turgeon B."/>
            <person name="Goodwin S."/>
            <person name="Spatafora J."/>
            <person name="Crous P."/>
            <person name="Grigoriev I."/>
        </authorList>
    </citation>
    <scope>NUCLEOTIDE SEQUENCE [LARGE SCALE GENOMIC DNA]</scope>
    <source>
        <strain evidence="3">CBS 304.66</strain>
    </source>
</reference>
<evidence type="ECO:0000313" key="2">
    <source>
        <dbReference type="EMBL" id="KAF2269795.1"/>
    </source>
</evidence>
<dbReference type="InterPro" id="IPR036047">
    <property type="entry name" value="F-box-like_dom_sf"/>
</dbReference>
<name>A0A9P4NAY5_9PLEO</name>
<gene>
    <name evidence="2" type="ORF">CC78DRAFT_239769</name>
</gene>